<dbReference type="InterPro" id="IPR000192">
    <property type="entry name" value="Aminotrans_V_dom"/>
</dbReference>
<keyword evidence="6" id="KW-0411">Iron-sulfur</keyword>
<dbReference type="Proteomes" id="UP000512167">
    <property type="component" value="Chromosome"/>
</dbReference>
<sequence>MIYLDYSATTPVSRKVLEEDALFHQRSFANCNSIHALGKAALEEVDKATNTILDKLNLKDYSITYTSGATESNNLALKGIAYINKEQGKHIITTAFEHGSIVSCLNYLANQGFEIDIVDIDDQGQVDLRHLQSLITDQTILVSIGAVNSELGIIQDLKKIKDITSQYPNITFHSDMTQAVGKIKTDFSVVDLLSFSGHKIYGFKGIGALIHRKNIDLRPLIHGGKSLSKYRGGTPPTSLIYSLAIALEDIYKNFEEKEEKVKKLNLYLRNQLKTIKNVFINSPMNALANILNFSLISSTSHQVQKYLSDKEIYVSTTSACSSNQGFSRVVKVLTKDDLRSQSSIRVSISHLSEKTEIDALINALEAYDESC</sequence>
<dbReference type="PROSITE" id="PS00595">
    <property type="entry name" value="AA_TRANSFER_CLASS_5"/>
    <property type="match status" value="1"/>
</dbReference>
<comment type="similarity">
    <text evidence="2">Belongs to the class-V pyridoxal-phosphate-dependent aminotransferase family. NifS/IscS subfamily.</text>
</comment>
<evidence type="ECO:0000313" key="10">
    <source>
        <dbReference type="Proteomes" id="UP000512167"/>
    </source>
</evidence>
<gene>
    <name evidence="9" type="ORF">HF295_02455</name>
</gene>
<dbReference type="InterPro" id="IPR015421">
    <property type="entry name" value="PyrdxlP-dep_Trfase_major"/>
</dbReference>
<reference evidence="9 10" key="1">
    <citation type="submission" date="2020-04" db="EMBL/GenBank/DDBJ databases">
        <authorList>
            <person name="Zheng R.K."/>
            <person name="Sun C.M."/>
        </authorList>
    </citation>
    <scope>NUCLEOTIDE SEQUENCE [LARGE SCALE GENOMIC DNA]</scope>
    <source>
        <strain evidence="10">zrk29</strain>
    </source>
</reference>
<evidence type="ECO:0000256" key="1">
    <source>
        <dbReference type="ARBA" id="ARBA00001933"/>
    </source>
</evidence>
<dbReference type="AlphaFoldDB" id="A0A7L6N0M0"/>
<keyword evidence="5" id="KW-0408">Iron</keyword>
<protein>
    <submittedName>
        <fullName evidence="9">Cysteine desulfurase</fullName>
    </submittedName>
</protein>
<dbReference type="RefSeq" id="WP_312032265.1">
    <property type="nucleotide sequence ID" value="NZ_CP051151.1"/>
</dbReference>
<dbReference type="Gene3D" id="3.90.1150.10">
    <property type="entry name" value="Aspartate Aminotransferase, domain 1"/>
    <property type="match status" value="1"/>
</dbReference>
<keyword evidence="3" id="KW-0479">Metal-binding</keyword>
<accession>A0A7L6N0M0</accession>
<dbReference type="PANTHER" id="PTHR11601">
    <property type="entry name" value="CYSTEINE DESULFURYLASE FAMILY MEMBER"/>
    <property type="match status" value="1"/>
</dbReference>
<dbReference type="SUPFAM" id="SSF53383">
    <property type="entry name" value="PLP-dependent transferases"/>
    <property type="match status" value="1"/>
</dbReference>
<keyword evidence="4" id="KW-0663">Pyridoxal phosphate</keyword>
<evidence type="ECO:0000256" key="5">
    <source>
        <dbReference type="ARBA" id="ARBA00023004"/>
    </source>
</evidence>
<dbReference type="KEGG" id="tbk:HF295_02455"/>
<dbReference type="InterPro" id="IPR016454">
    <property type="entry name" value="Cysteine_dSase"/>
</dbReference>
<proteinExistence type="inferred from homology"/>
<evidence type="ECO:0000256" key="3">
    <source>
        <dbReference type="ARBA" id="ARBA00022723"/>
    </source>
</evidence>
<evidence type="ECO:0000259" key="8">
    <source>
        <dbReference type="Pfam" id="PF00266"/>
    </source>
</evidence>
<keyword evidence="10" id="KW-1185">Reference proteome</keyword>
<evidence type="ECO:0000256" key="6">
    <source>
        <dbReference type="ARBA" id="ARBA00023014"/>
    </source>
</evidence>
<dbReference type="GO" id="GO:0051536">
    <property type="term" value="F:iron-sulfur cluster binding"/>
    <property type="evidence" value="ECO:0007669"/>
    <property type="project" value="UniProtKB-KW"/>
</dbReference>
<dbReference type="PANTHER" id="PTHR11601:SF50">
    <property type="entry name" value="CYSTEINE DESULFURASE ISCS 2-RELATED"/>
    <property type="match status" value="1"/>
</dbReference>
<dbReference type="PIRSF" id="PIRSF005572">
    <property type="entry name" value="NifS"/>
    <property type="match status" value="1"/>
</dbReference>
<dbReference type="Gene3D" id="3.40.640.10">
    <property type="entry name" value="Type I PLP-dependent aspartate aminotransferase-like (Major domain)"/>
    <property type="match status" value="1"/>
</dbReference>
<feature type="domain" description="Aminotransferase class V" evidence="8">
    <location>
        <begin position="2"/>
        <end position="360"/>
    </location>
</feature>
<dbReference type="InterPro" id="IPR015422">
    <property type="entry name" value="PyrdxlP-dep_Trfase_small"/>
</dbReference>
<dbReference type="Pfam" id="PF00266">
    <property type="entry name" value="Aminotran_5"/>
    <property type="match status" value="1"/>
</dbReference>
<organism evidence="9 10">
    <name type="scientific">Hujiaoplasma nucleasis</name>
    <dbReference type="NCBI Taxonomy" id="2725268"/>
    <lineage>
        <taxon>Bacteria</taxon>
        <taxon>Bacillati</taxon>
        <taxon>Mycoplasmatota</taxon>
        <taxon>Mollicutes</taxon>
        <taxon>Candidatus Izemoplasmatales</taxon>
        <taxon>Hujiaoplasmataceae</taxon>
        <taxon>Hujiaoplasma</taxon>
    </lineage>
</organism>
<dbReference type="InterPro" id="IPR020578">
    <property type="entry name" value="Aminotrans_V_PyrdxlP_BS"/>
</dbReference>
<name>A0A7L6N0M0_9MOLU</name>
<dbReference type="EMBL" id="CP051151">
    <property type="protein sequence ID" value="QLY39783.1"/>
    <property type="molecule type" value="Genomic_DNA"/>
</dbReference>
<comment type="cofactor">
    <cofactor evidence="1 7">
        <name>pyridoxal 5'-phosphate</name>
        <dbReference type="ChEBI" id="CHEBI:597326"/>
    </cofactor>
</comment>
<dbReference type="GO" id="GO:0046872">
    <property type="term" value="F:metal ion binding"/>
    <property type="evidence" value="ECO:0007669"/>
    <property type="project" value="UniProtKB-KW"/>
</dbReference>
<evidence type="ECO:0000313" key="9">
    <source>
        <dbReference type="EMBL" id="QLY39783.1"/>
    </source>
</evidence>
<evidence type="ECO:0000256" key="2">
    <source>
        <dbReference type="ARBA" id="ARBA00006490"/>
    </source>
</evidence>
<evidence type="ECO:0000256" key="4">
    <source>
        <dbReference type="ARBA" id="ARBA00022898"/>
    </source>
</evidence>
<dbReference type="InterPro" id="IPR015424">
    <property type="entry name" value="PyrdxlP-dep_Trfase"/>
</dbReference>
<evidence type="ECO:0000256" key="7">
    <source>
        <dbReference type="RuleBase" id="RU004504"/>
    </source>
</evidence>